<dbReference type="Pfam" id="PF00892">
    <property type="entry name" value="EamA"/>
    <property type="match status" value="2"/>
</dbReference>
<reference evidence="9" key="1">
    <citation type="submission" date="2016-01" db="EMBL/GenBank/DDBJ databases">
        <title>Draft genome of Chromobacterium sp. F49.</title>
        <authorList>
            <person name="Hong K.W."/>
        </authorList>
    </citation>
    <scope>NUCLEOTIDE SEQUENCE [LARGE SCALE GENOMIC DNA]</scope>
    <source>
        <strain evidence="9">CN10</strain>
    </source>
</reference>
<dbReference type="PANTHER" id="PTHR32322:SF2">
    <property type="entry name" value="EAMA DOMAIN-CONTAINING PROTEIN"/>
    <property type="match status" value="1"/>
</dbReference>
<name>A0A163BDJ8_9NEIS</name>
<feature type="transmembrane region" description="Helical" evidence="6">
    <location>
        <begin position="245"/>
        <end position="264"/>
    </location>
</feature>
<evidence type="ECO:0000313" key="8">
    <source>
        <dbReference type="EMBL" id="KZE27313.1"/>
    </source>
</evidence>
<feature type="transmembrane region" description="Helical" evidence="6">
    <location>
        <begin position="12"/>
        <end position="33"/>
    </location>
</feature>
<comment type="similarity">
    <text evidence="2">Belongs to the EamA transporter family.</text>
</comment>
<feature type="transmembrane region" description="Helical" evidence="6">
    <location>
        <begin position="182"/>
        <end position="202"/>
    </location>
</feature>
<evidence type="ECO:0000313" key="9">
    <source>
        <dbReference type="Proteomes" id="UP000076625"/>
    </source>
</evidence>
<feature type="domain" description="EamA" evidence="7">
    <location>
        <begin position="153"/>
        <end position="287"/>
    </location>
</feature>
<feature type="domain" description="EamA" evidence="7">
    <location>
        <begin position="18"/>
        <end position="140"/>
    </location>
</feature>
<protein>
    <recommendedName>
        <fullName evidence="7">EamA domain-containing protein</fullName>
    </recommendedName>
</protein>
<dbReference type="InterPro" id="IPR050638">
    <property type="entry name" value="AA-Vitamin_Transporters"/>
</dbReference>
<feature type="transmembrane region" description="Helical" evidence="6">
    <location>
        <begin position="270"/>
        <end position="287"/>
    </location>
</feature>
<dbReference type="GO" id="GO:0016020">
    <property type="term" value="C:membrane"/>
    <property type="evidence" value="ECO:0007669"/>
    <property type="project" value="UniProtKB-SubCell"/>
</dbReference>
<dbReference type="InterPro" id="IPR000620">
    <property type="entry name" value="EamA_dom"/>
</dbReference>
<dbReference type="InterPro" id="IPR037185">
    <property type="entry name" value="EmrE-like"/>
</dbReference>
<keyword evidence="4 6" id="KW-1133">Transmembrane helix</keyword>
<evidence type="ECO:0000256" key="5">
    <source>
        <dbReference type="ARBA" id="ARBA00023136"/>
    </source>
</evidence>
<evidence type="ECO:0000259" key="7">
    <source>
        <dbReference type="Pfam" id="PF00892"/>
    </source>
</evidence>
<sequence>MTRSHASLGWVPWAFVGLWSTGFIGAKLGLPYIGPFTFLALRMALTLACFFALMRVYALPWPGLAVARRQWLSGLLVHGVYLGGVFAAIKAEVPAGLTALIVGLQPLLTALLSRFAFGEALATRQWLGMAVGFAGTLLVVAGTRGLDFHAGPGLAWTVFALAGITVGTLYQKRYAAGVDLIAGTFHQYLATLLFTGALAWWLERDHPVVWAPELWVAMIWSVLALSVAAILLLMRMIREGEVARVVSYFYLVPGLTALEAWLLFGERLSAPALAGMAVAALGVALVLRAPRPAGGV</sequence>
<dbReference type="STRING" id="1452487.AVW16_01835"/>
<organism evidence="8 9">
    <name type="scientific">Crenobacter luteus</name>
    <dbReference type="NCBI Taxonomy" id="1452487"/>
    <lineage>
        <taxon>Bacteria</taxon>
        <taxon>Pseudomonadati</taxon>
        <taxon>Pseudomonadota</taxon>
        <taxon>Betaproteobacteria</taxon>
        <taxon>Neisseriales</taxon>
        <taxon>Neisseriaceae</taxon>
        <taxon>Crenobacter</taxon>
    </lineage>
</organism>
<evidence type="ECO:0000256" key="6">
    <source>
        <dbReference type="SAM" id="Phobius"/>
    </source>
</evidence>
<keyword evidence="9" id="KW-1185">Reference proteome</keyword>
<evidence type="ECO:0000256" key="1">
    <source>
        <dbReference type="ARBA" id="ARBA00004141"/>
    </source>
</evidence>
<dbReference type="SUPFAM" id="SSF103481">
    <property type="entry name" value="Multidrug resistance efflux transporter EmrE"/>
    <property type="match status" value="2"/>
</dbReference>
<dbReference type="AlphaFoldDB" id="A0A163BDJ8"/>
<dbReference type="PANTHER" id="PTHR32322">
    <property type="entry name" value="INNER MEMBRANE TRANSPORTER"/>
    <property type="match status" value="1"/>
</dbReference>
<evidence type="ECO:0000256" key="4">
    <source>
        <dbReference type="ARBA" id="ARBA00022989"/>
    </source>
</evidence>
<keyword evidence="3 6" id="KW-0812">Transmembrane</keyword>
<feature type="transmembrane region" description="Helical" evidence="6">
    <location>
        <begin position="152"/>
        <end position="170"/>
    </location>
</feature>
<dbReference type="EMBL" id="LQQU01000045">
    <property type="protein sequence ID" value="KZE27313.1"/>
    <property type="molecule type" value="Genomic_DNA"/>
</dbReference>
<gene>
    <name evidence="8" type="ORF">AVW16_01835</name>
</gene>
<evidence type="ECO:0000256" key="3">
    <source>
        <dbReference type="ARBA" id="ARBA00022692"/>
    </source>
</evidence>
<feature type="transmembrane region" description="Helical" evidence="6">
    <location>
        <begin position="95"/>
        <end position="117"/>
    </location>
</feature>
<dbReference type="RefSeq" id="WP_066614099.1">
    <property type="nucleotide sequence ID" value="NZ_LQQU01000045.1"/>
</dbReference>
<comment type="caution">
    <text evidence="8">The sequence shown here is derived from an EMBL/GenBank/DDBJ whole genome shotgun (WGS) entry which is preliminary data.</text>
</comment>
<feature type="transmembrane region" description="Helical" evidence="6">
    <location>
        <begin position="39"/>
        <end position="59"/>
    </location>
</feature>
<dbReference type="OrthoDB" id="9809509at2"/>
<keyword evidence="5 6" id="KW-0472">Membrane</keyword>
<accession>A0A163BDJ8</accession>
<proteinExistence type="inferred from homology"/>
<comment type="subcellular location">
    <subcellularLocation>
        <location evidence="1">Membrane</location>
        <topology evidence="1">Multi-pass membrane protein</topology>
    </subcellularLocation>
</comment>
<dbReference type="Proteomes" id="UP000076625">
    <property type="component" value="Unassembled WGS sequence"/>
</dbReference>
<evidence type="ECO:0000256" key="2">
    <source>
        <dbReference type="ARBA" id="ARBA00007362"/>
    </source>
</evidence>
<feature type="transmembrane region" description="Helical" evidence="6">
    <location>
        <begin position="71"/>
        <end position="89"/>
    </location>
</feature>
<feature type="transmembrane region" description="Helical" evidence="6">
    <location>
        <begin position="214"/>
        <end position="233"/>
    </location>
</feature>
<feature type="transmembrane region" description="Helical" evidence="6">
    <location>
        <begin position="126"/>
        <end position="146"/>
    </location>
</feature>